<reference evidence="3 4" key="5">
    <citation type="journal article" date="2002" name="J. Virol.">
        <title>Complete nucleotide sequence of the rhesus lymphocryptovirus: genetic validation for an Epstein-Barr virus animal model.</title>
        <authorList>
            <person name="Rivailler P."/>
            <person name="Jiang H."/>
            <person name="Cho Y.G."/>
            <person name="Quink C."/>
            <person name="Wang F."/>
        </authorList>
    </citation>
    <scope>NUCLEOTIDE SEQUENCE [LARGE SCALE GENOMIC DNA]</scope>
    <source>
        <strain evidence="3 4">LCL8664</strain>
    </source>
</reference>
<dbReference type="PROSITE" id="PS00036">
    <property type="entry name" value="BZIP_BASIC"/>
    <property type="match status" value="1"/>
</dbReference>
<proteinExistence type="predicted"/>
<dbReference type="PIRSF" id="PIRSF037966">
    <property type="entry name" value="BZLF1"/>
    <property type="match status" value="1"/>
</dbReference>
<dbReference type="EMBL" id="AY037858">
    <property type="protein sequence ID" value="AAK95436.1"/>
    <property type="molecule type" value="Genomic_DNA"/>
</dbReference>
<evidence type="ECO:0000256" key="1">
    <source>
        <dbReference type="SAM" id="MobiDB-lite"/>
    </source>
</evidence>
<reference evidence="3 4" key="2">
    <citation type="journal article" date="1999" name="J. Virol.">
        <title>Strong selective pressure for evolution of an Epstein-Barr virus LMP2B homologue in the rhesus lymphocryptovirus.</title>
        <authorList>
            <person name="Rivailler P."/>
            <person name="Quink C."/>
            <person name="Wang F."/>
        </authorList>
    </citation>
    <scope>NUCLEOTIDE SEQUENCE [LARGE SCALE GENOMIC DNA]</scope>
    <source>
        <strain evidence="3 4">LCL8664</strain>
    </source>
</reference>
<feature type="domain" description="BZIP" evidence="2">
    <location>
        <begin position="182"/>
        <end position="196"/>
    </location>
</feature>
<organism evidence="3 4">
    <name type="scientific">Macacine gammaherpesvirus 4</name>
    <name type="common">Rhesus lymphocryptovirus</name>
    <dbReference type="NCBI Taxonomy" id="45455"/>
    <lineage>
        <taxon>Viruses</taxon>
        <taxon>Duplodnaviria</taxon>
        <taxon>Heunggongvirae</taxon>
        <taxon>Peploviricota</taxon>
        <taxon>Herviviricetes</taxon>
        <taxon>Herpesvirales</taxon>
        <taxon>Orthoherpesviridae</taxon>
        <taxon>Gammaherpesvirinae</taxon>
        <taxon>Lymphocryptovirus</taxon>
        <taxon>Lymphocryptovirus macacinegamma4</taxon>
    </lineage>
</organism>
<dbReference type="InterPro" id="IPR017339">
    <property type="entry name" value="BZLF1_HHV-4"/>
</dbReference>
<feature type="region of interest" description="Disordered" evidence="1">
    <location>
        <begin position="151"/>
        <end position="174"/>
    </location>
</feature>
<accession>Q8UZH4</accession>
<dbReference type="SUPFAM" id="SSF57959">
    <property type="entry name" value="Leucine zipper domain"/>
    <property type="match status" value="1"/>
</dbReference>
<keyword evidence="4" id="KW-1185">Reference proteome</keyword>
<dbReference type="Proteomes" id="UP000201521">
    <property type="component" value="Segment"/>
</dbReference>
<dbReference type="CDD" id="cd14809">
    <property type="entry name" value="bZIP_AUREO-like"/>
    <property type="match status" value="1"/>
</dbReference>
<dbReference type="RefSeq" id="YP_067969.1">
    <property type="nucleotide sequence ID" value="NC_006146.1"/>
</dbReference>
<reference evidence="3 4" key="4">
    <citation type="journal article" date="2000" name="J. Virol.">
        <title>Structural, functional, and genetic comparisons of Epstein-Barr virus nuclear antigen 3A, 3B, and 3C homologues encoded by the rhesus lymphocryptovirus.</title>
        <authorList>
            <person name="Jiang H."/>
            <person name="Cho Y.G."/>
            <person name="Wang F."/>
        </authorList>
    </citation>
    <scope>NUCLEOTIDE SEQUENCE [LARGE SCALE GENOMIC DNA]</scope>
    <source>
        <strain evidence="3 4">LCL8664</strain>
    </source>
</reference>
<evidence type="ECO:0000313" key="3">
    <source>
        <dbReference type="EMBL" id="AAK95436.1"/>
    </source>
</evidence>
<dbReference type="KEGG" id="vg:2949776"/>
<reference evidence="3 4" key="3">
    <citation type="journal article" date="2000" name="J. Clin. Microbiol.">
        <title>Cloning of the rhesus lymphocryptovirus viral capsid antigen and Epstein-Barr virus-encoded small RNA homologues and use in diagnosis of acute and persistent infections.</title>
        <authorList>
            <person name="Rao P."/>
            <person name="Jiang H."/>
            <person name="Wang F."/>
        </authorList>
    </citation>
    <scope>NUCLEOTIDE SEQUENCE [LARGE SCALE GENOMIC DNA]</scope>
    <source>
        <strain evidence="3 4">LCL8664</strain>
    </source>
</reference>
<reference evidence="3 4" key="1">
    <citation type="journal article" date="1996" name="J. Virol.">
        <title>Comparative analysis identifies conserved tumor necrosis factor receptor-associated factor 3 binding sites in the human and simian Epstein-Barr virus oncogene LMP1.</title>
        <authorList>
            <person name="Franken M."/>
            <person name="Devergne O."/>
            <person name="Rosenzweig M."/>
            <person name="Annis B."/>
            <person name="Kieff E."/>
            <person name="Wang F."/>
        </authorList>
    </citation>
    <scope>NUCLEOTIDE SEQUENCE [LARGE SCALE GENOMIC DNA]</scope>
    <source>
        <strain evidence="3 4">LCL8664</strain>
    </source>
</reference>
<protein>
    <submittedName>
        <fullName evidence="3">BZLF1</fullName>
    </submittedName>
</protein>
<evidence type="ECO:0000259" key="2">
    <source>
        <dbReference type="PROSITE" id="PS00036"/>
    </source>
</evidence>
<dbReference type="GeneID" id="2949776"/>
<dbReference type="Gene3D" id="1.20.5.170">
    <property type="match status" value="1"/>
</dbReference>
<dbReference type="InterPro" id="IPR004827">
    <property type="entry name" value="bZIP"/>
</dbReference>
<dbReference type="OrthoDB" id="30859at10239"/>
<dbReference type="InterPro" id="IPR046347">
    <property type="entry name" value="bZIP_sf"/>
</dbReference>
<evidence type="ECO:0000313" key="4">
    <source>
        <dbReference type="Proteomes" id="UP000201521"/>
    </source>
</evidence>
<dbReference type="GO" id="GO:0003700">
    <property type="term" value="F:DNA-binding transcription factor activity"/>
    <property type="evidence" value="ECO:0007669"/>
    <property type="project" value="InterPro"/>
</dbReference>
<sequence>MDPSLPPEDVKYTADAPYQVPFQQAFETATRVYQDLGGPSQQPTTSLPCVLWPVLSEPLPHVQQPTAYHLSAAPTGQWFPAFQTNPENLYPTYAAPQLLQVPDLTQIQQFHQAGGEAPQPGDNSTAVTRAEAACACPEADEGQPLVEVDAQPPATAPVPARRPRKTPQPESLDECGSELEIKRYKNRVASRKCRARFKNLLQHYREVAASKSSENERLRILMKQMCPSLDVDSIIPRTPDIIHEDLI</sequence>
<name>Q8UZH4_9GAMA</name>